<dbReference type="Pfam" id="PF00072">
    <property type="entry name" value="Response_reg"/>
    <property type="match status" value="1"/>
</dbReference>
<name>A0A7Z7BDR8_9BURK</name>
<dbReference type="Pfam" id="PF02518">
    <property type="entry name" value="HATPase_c"/>
    <property type="match status" value="1"/>
</dbReference>
<dbReference type="Gene3D" id="3.30.565.10">
    <property type="entry name" value="Histidine kinase-like ATPase, C-terminal domain"/>
    <property type="match status" value="1"/>
</dbReference>
<dbReference type="InterPro" id="IPR036097">
    <property type="entry name" value="HisK_dim/P_sf"/>
</dbReference>
<accession>A0A7Z7BDR8</accession>
<dbReference type="SMART" id="SM00086">
    <property type="entry name" value="PAC"/>
    <property type="match status" value="2"/>
</dbReference>
<feature type="domain" description="PAS" evidence="7">
    <location>
        <begin position="28"/>
        <end position="85"/>
    </location>
</feature>
<dbReference type="Pfam" id="PF13426">
    <property type="entry name" value="PAS_9"/>
    <property type="match status" value="2"/>
</dbReference>
<dbReference type="PRINTS" id="PR00344">
    <property type="entry name" value="BCTRLSENSOR"/>
</dbReference>
<keyword evidence="10" id="KW-1185">Reference proteome</keyword>
<dbReference type="PROSITE" id="PS50112">
    <property type="entry name" value="PAS"/>
    <property type="match status" value="2"/>
</dbReference>
<dbReference type="PANTHER" id="PTHR43065">
    <property type="entry name" value="SENSOR HISTIDINE KINASE"/>
    <property type="match status" value="1"/>
</dbReference>
<dbReference type="InterPro" id="IPR001789">
    <property type="entry name" value="Sig_transdc_resp-reg_receiver"/>
</dbReference>
<dbReference type="InterPro" id="IPR000014">
    <property type="entry name" value="PAS"/>
</dbReference>
<dbReference type="EC" id="2.7.13.3" evidence="2"/>
<dbReference type="Gene3D" id="3.40.50.2300">
    <property type="match status" value="1"/>
</dbReference>
<dbReference type="NCBIfam" id="TIGR00229">
    <property type="entry name" value="sensory_box"/>
    <property type="match status" value="2"/>
</dbReference>
<feature type="domain" description="PAC" evidence="8">
    <location>
        <begin position="215"/>
        <end position="267"/>
    </location>
</feature>
<dbReference type="InterPro" id="IPR001610">
    <property type="entry name" value="PAC"/>
</dbReference>
<dbReference type="GO" id="GO:0000155">
    <property type="term" value="F:phosphorelay sensor kinase activity"/>
    <property type="evidence" value="ECO:0007669"/>
    <property type="project" value="InterPro"/>
</dbReference>
<gene>
    <name evidence="9" type="ORF">SAMN04487926_12747</name>
</gene>
<protein>
    <recommendedName>
        <fullName evidence="2">histidine kinase</fullName>
        <ecNumber evidence="2">2.7.13.3</ecNumber>
    </recommendedName>
</protein>
<dbReference type="Gene3D" id="3.30.450.20">
    <property type="entry name" value="PAS domain"/>
    <property type="match status" value="2"/>
</dbReference>
<dbReference type="PROSITE" id="PS50109">
    <property type="entry name" value="HIS_KIN"/>
    <property type="match status" value="1"/>
</dbReference>
<feature type="domain" description="Response regulatory" evidence="6">
    <location>
        <begin position="522"/>
        <end position="638"/>
    </location>
</feature>
<evidence type="ECO:0000259" key="6">
    <source>
        <dbReference type="PROSITE" id="PS50110"/>
    </source>
</evidence>
<dbReference type="Proteomes" id="UP000198900">
    <property type="component" value="Unassembled WGS sequence"/>
</dbReference>
<dbReference type="CDD" id="cd00130">
    <property type="entry name" value="PAS"/>
    <property type="match status" value="2"/>
</dbReference>
<dbReference type="InterPro" id="IPR003661">
    <property type="entry name" value="HisK_dim/P_dom"/>
</dbReference>
<dbReference type="SUPFAM" id="SSF52172">
    <property type="entry name" value="CheY-like"/>
    <property type="match status" value="1"/>
</dbReference>
<feature type="domain" description="PAS" evidence="7">
    <location>
        <begin position="140"/>
        <end position="197"/>
    </location>
</feature>
<dbReference type="CDD" id="cd00082">
    <property type="entry name" value="HisKA"/>
    <property type="match status" value="1"/>
</dbReference>
<feature type="modified residue" description="4-aspartylphosphate" evidence="4">
    <location>
        <position position="572"/>
    </location>
</feature>
<evidence type="ECO:0000256" key="2">
    <source>
        <dbReference type="ARBA" id="ARBA00012438"/>
    </source>
</evidence>
<evidence type="ECO:0000259" key="8">
    <source>
        <dbReference type="PROSITE" id="PS50113"/>
    </source>
</evidence>
<dbReference type="InterPro" id="IPR035965">
    <property type="entry name" value="PAS-like_dom_sf"/>
</dbReference>
<evidence type="ECO:0000313" key="9">
    <source>
        <dbReference type="EMBL" id="SDI92211.1"/>
    </source>
</evidence>
<dbReference type="InterPro" id="IPR011006">
    <property type="entry name" value="CheY-like_superfamily"/>
</dbReference>
<evidence type="ECO:0000256" key="1">
    <source>
        <dbReference type="ARBA" id="ARBA00000085"/>
    </source>
</evidence>
<dbReference type="AlphaFoldDB" id="A0A7Z7BDR8"/>
<organism evidence="9 10">
    <name type="scientific">Paraburkholderia steynii</name>
    <dbReference type="NCBI Taxonomy" id="1245441"/>
    <lineage>
        <taxon>Bacteria</taxon>
        <taxon>Pseudomonadati</taxon>
        <taxon>Pseudomonadota</taxon>
        <taxon>Betaproteobacteria</taxon>
        <taxon>Burkholderiales</taxon>
        <taxon>Burkholderiaceae</taxon>
        <taxon>Paraburkholderia</taxon>
    </lineage>
</organism>
<dbReference type="SUPFAM" id="SSF47384">
    <property type="entry name" value="Homodimeric domain of signal transducing histidine kinase"/>
    <property type="match status" value="1"/>
</dbReference>
<feature type="domain" description="PAC" evidence="8">
    <location>
        <begin position="87"/>
        <end position="139"/>
    </location>
</feature>
<evidence type="ECO:0000259" key="5">
    <source>
        <dbReference type="PROSITE" id="PS50109"/>
    </source>
</evidence>
<comment type="caution">
    <text evidence="9">The sequence shown here is derived from an EMBL/GenBank/DDBJ whole genome shotgun (WGS) entry which is preliminary data.</text>
</comment>
<dbReference type="PROSITE" id="PS50113">
    <property type="entry name" value="PAC"/>
    <property type="match status" value="2"/>
</dbReference>
<comment type="catalytic activity">
    <reaction evidence="1">
        <text>ATP + protein L-histidine = ADP + protein N-phospho-L-histidine.</text>
        <dbReference type="EC" id="2.7.13.3"/>
    </reaction>
</comment>
<dbReference type="InterPro" id="IPR005467">
    <property type="entry name" value="His_kinase_dom"/>
</dbReference>
<evidence type="ECO:0000256" key="3">
    <source>
        <dbReference type="ARBA" id="ARBA00022553"/>
    </source>
</evidence>
<evidence type="ECO:0000259" key="7">
    <source>
        <dbReference type="PROSITE" id="PS50112"/>
    </source>
</evidence>
<evidence type="ECO:0000313" key="10">
    <source>
        <dbReference type="Proteomes" id="UP000198900"/>
    </source>
</evidence>
<evidence type="ECO:0000256" key="4">
    <source>
        <dbReference type="PROSITE-ProRule" id="PRU00169"/>
    </source>
</evidence>
<dbReference type="SUPFAM" id="SSF55785">
    <property type="entry name" value="PYP-like sensor domain (PAS domain)"/>
    <property type="match status" value="2"/>
</dbReference>
<dbReference type="InterPro" id="IPR004358">
    <property type="entry name" value="Sig_transdc_His_kin-like_C"/>
</dbReference>
<dbReference type="EMBL" id="FNDI01000027">
    <property type="protein sequence ID" value="SDI92211.1"/>
    <property type="molecule type" value="Genomic_DNA"/>
</dbReference>
<dbReference type="PROSITE" id="PS50110">
    <property type="entry name" value="RESPONSE_REGULATORY"/>
    <property type="match status" value="1"/>
</dbReference>
<dbReference type="SMART" id="SM00388">
    <property type="entry name" value="HisKA"/>
    <property type="match status" value="1"/>
</dbReference>
<dbReference type="SMART" id="SM00387">
    <property type="entry name" value="HATPase_c"/>
    <property type="match status" value="1"/>
</dbReference>
<dbReference type="PANTHER" id="PTHR43065:SF49">
    <property type="entry name" value="HISTIDINE KINASE"/>
    <property type="match status" value="1"/>
</dbReference>
<dbReference type="RefSeq" id="WP_425273185.1">
    <property type="nucleotide sequence ID" value="NZ_FNDI01000027.1"/>
</dbReference>
<dbReference type="InterPro" id="IPR000700">
    <property type="entry name" value="PAS-assoc_C"/>
</dbReference>
<dbReference type="SMART" id="SM00448">
    <property type="entry name" value="REC"/>
    <property type="match status" value="1"/>
</dbReference>
<proteinExistence type="predicted"/>
<dbReference type="InterPro" id="IPR003594">
    <property type="entry name" value="HATPase_dom"/>
</dbReference>
<dbReference type="Gene3D" id="1.10.287.130">
    <property type="match status" value="1"/>
</dbReference>
<dbReference type="SUPFAM" id="SSF55874">
    <property type="entry name" value="ATPase domain of HSP90 chaperone/DNA topoisomerase II/histidine kinase"/>
    <property type="match status" value="1"/>
</dbReference>
<reference evidence="9" key="1">
    <citation type="submission" date="2016-10" db="EMBL/GenBank/DDBJ databases">
        <authorList>
            <person name="Varghese N."/>
            <person name="Submissions S."/>
        </authorList>
    </citation>
    <scope>NUCLEOTIDE SEQUENCE [LARGE SCALE GENOMIC DNA]</scope>
    <source>
        <strain evidence="9">YR281</strain>
    </source>
</reference>
<sequence>MTSTQTPGELSGEQSFQLLVAGVRDYAIFMLDPEGFIKTWNAGAQRFKGYAASEIIGQHFSVFYPESEQIAGRPALALRTALDEGKFEDEGWRVRKDGSQFWASVVIDPLRDDSGKLVGFAKITRDITERKAAQEALRESEQRFSLLVQGVIDYAIYMLSPTGEVTNWNAGAERIKGYSRDEILGKHFSCFYTEEDRAGGLPAQTLAIARTDGRCEREGWRVRKDGSRFWAHVVVDAIHDEAGRLVGFAKVTRDVTERKQAAEALERASAALFQAQKMESLGQLTGGVAHDFNNLLAVMSNGLDVLSLRLHEHADIRMLETMQRAVARGATLIQQLLSFARQQPLKAEKCNVNAAIRGFEAVLRRATDGAIGLEVRQEPHPRPVLLDAARFEAVLLSLVVNARDAMPEGGKIVIGVENVELGDGMVGALAAGPYVRVSVADTGSGMPPEVVARAFEPFFTTRDVGKGSGLGLSQVYGFIAQSGGDVRIDSEPGRGTVVSMYLPVAKDASGDADTLAGRALDTVLLVEDEPDLLDATAELFRSLGYEVLTASNGSEAMNVLSQRDDIRVLFTDVVMPDGIDGIQLARSTRGLHPDIRIVLASGYPLPALRAQHGNLSDFTFIHKPYRLADLVRALGMAT</sequence>
<keyword evidence="3 4" id="KW-0597">Phosphoprotein</keyword>
<dbReference type="SMART" id="SM00091">
    <property type="entry name" value="PAS"/>
    <property type="match status" value="2"/>
</dbReference>
<dbReference type="InterPro" id="IPR036890">
    <property type="entry name" value="HATPase_C_sf"/>
</dbReference>
<feature type="domain" description="Histidine kinase" evidence="5">
    <location>
        <begin position="287"/>
        <end position="506"/>
    </location>
</feature>